<comment type="function">
    <text evidence="9">Catalyzes the reduction of the glycolytic intermediate dihydroxyacetone phosphate (DHAP) to sn-glycerol 3-phosphate (G3P), the key precursor for phospholipid synthesis.</text>
</comment>
<reference evidence="17 18" key="1">
    <citation type="journal article" date="2010" name="PLoS ONE">
        <title>The Waddlia genome: a window into chlamydial biology.</title>
        <authorList>
            <person name="Bertelli C."/>
            <person name="Collyn F."/>
            <person name="Croxatto A."/>
            <person name="Ruckert C."/>
            <person name="Polkinghorne A."/>
            <person name="Kebbi-Beghdadi C."/>
            <person name="Goesmann A."/>
            <person name="Vaughan L."/>
            <person name="Greub G."/>
        </authorList>
    </citation>
    <scope>NUCLEOTIDE SEQUENCE [LARGE SCALE GENOMIC DNA]</scope>
    <source>
        <strain evidence="18">ATCC VR-1470 / WSU 86-1044</strain>
    </source>
</reference>
<evidence type="ECO:0000256" key="3">
    <source>
        <dbReference type="ARBA" id="ARBA00022857"/>
    </source>
</evidence>
<dbReference type="InterPro" id="IPR013328">
    <property type="entry name" value="6PGD_dom2"/>
</dbReference>
<comment type="caution">
    <text evidence="9">Lacks conserved residue(s) required for the propagation of feature annotation.</text>
</comment>
<keyword evidence="2 9" id="KW-0444">Lipid biosynthesis</keyword>
<evidence type="ECO:0000256" key="8">
    <source>
        <dbReference type="ARBA" id="ARBA00023264"/>
    </source>
</evidence>
<evidence type="ECO:0000256" key="5">
    <source>
        <dbReference type="ARBA" id="ARBA00023027"/>
    </source>
</evidence>
<feature type="binding site" evidence="12">
    <location>
        <position position="254"/>
    </location>
    <ligand>
        <name>NAD(+)</name>
        <dbReference type="ChEBI" id="CHEBI:57540"/>
    </ligand>
</feature>
<keyword evidence="5 9" id="KW-0520">NAD</keyword>
<dbReference type="RefSeq" id="WP_013182834.1">
    <property type="nucleotide sequence ID" value="NC_014225.1"/>
</dbReference>
<feature type="binding site" evidence="9">
    <location>
        <position position="135"/>
    </location>
    <ligand>
        <name>sn-glycerol 3-phosphate</name>
        <dbReference type="ChEBI" id="CHEBI:57597"/>
    </ligand>
</feature>
<feature type="binding site" evidence="12">
    <location>
        <begin position="7"/>
        <end position="12"/>
    </location>
    <ligand>
        <name>NAD(+)</name>
        <dbReference type="ChEBI" id="CHEBI:57540"/>
    </ligand>
</feature>
<keyword evidence="8 9" id="KW-1208">Phospholipid metabolism</keyword>
<dbReference type="EC" id="1.1.1.94" evidence="9"/>
<dbReference type="KEGG" id="wch:wcw_1793"/>
<keyword evidence="3 9" id="KW-0521">NADP</keyword>
<keyword evidence="4 9" id="KW-0560">Oxidoreductase</keyword>
<feature type="binding site" evidence="9">
    <location>
        <position position="139"/>
    </location>
    <ligand>
        <name>NADPH</name>
        <dbReference type="ChEBI" id="CHEBI:57783"/>
    </ligand>
</feature>
<feature type="domain" description="Glycerol-3-phosphate dehydrogenase NAD-dependent C-terminal" evidence="16">
    <location>
        <begin position="179"/>
        <end position="319"/>
    </location>
</feature>
<dbReference type="InterPro" id="IPR008927">
    <property type="entry name" value="6-PGluconate_DH-like_C_sf"/>
</dbReference>
<feature type="binding site" evidence="9">
    <location>
        <position position="104"/>
    </location>
    <ligand>
        <name>NADPH</name>
        <dbReference type="ChEBI" id="CHEBI:57783"/>
    </ligand>
</feature>
<feature type="binding site" evidence="11">
    <location>
        <position position="104"/>
    </location>
    <ligand>
        <name>substrate</name>
    </ligand>
</feature>
<sequence length="332" mass="35522">MKIGYLGAGAWGFALASLLASKKYEVVSWTISEELADRLNRSEEHPMLPGSKKFPNQRLTTDLQDAVQGADLIVESVTSAGIRPVFEQLKKVELPSCPIVITSKGIEQDTGLILSDVISEVLGEGVRCRIGAISGPSYAAEVVKGQPTSVTGSAYDPAVMETVCKAFNTEAFRVYPNHDMRGVALGGALKNVIAIACGVAEGLNLGYSARAALMTRGLHEIRKLAVSMGANSETLYGLSGMGDLTVTCSAMTSRNFKFGYLLSQGKGVKDAKKEIGMAVEGAYTCVSALQLSKKLNVPMPISECVYQVVFEGLPPKEAVVQLMKREIKQEHL</sequence>
<dbReference type="InterPro" id="IPR011128">
    <property type="entry name" value="G3P_DH_NAD-dep_N"/>
</dbReference>
<dbReference type="HAMAP" id="MF_00394">
    <property type="entry name" value="NAD_Glyc3P_dehydrog"/>
    <property type="match status" value="1"/>
</dbReference>
<keyword evidence="6 9" id="KW-0443">Lipid metabolism</keyword>
<dbReference type="InterPro" id="IPR036291">
    <property type="entry name" value="NAD(P)-bd_dom_sf"/>
</dbReference>
<feature type="binding site" evidence="9">
    <location>
        <position position="254"/>
    </location>
    <ligand>
        <name>NADPH</name>
        <dbReference type="ChEBI" id="CHEBI:57783"/>
    </ligand>
</feature>
<dbReference type="GO" id="GO:0141152">
    <property type="term" value="F:glycerol-3-phosphate dehydrogenase (NAD+) activity"/>
    <property type="evidence" value="ECO:0007669"/>
    <property type="project" value="RHEA"/>
</dbReference>
<dbReference type="GO" id="GO:0051287">
    <property type="term" value="F:NAD binding"/>
    <property type="evidence" value="ECO:0007669"/>
    <property type="project" value="InterPro"/>
</dbReference>
<dbReference type="PANTHER" id="PTHR11728">
    <property type="entry name" value="GLYCEROL-3-PHOSPHATE DEHYDROGENASE"/>
    <property type="match status" value="1"/>
</dbReference>
<evidence type="ECO:0000256" key="9">
    <source>
        <dbReference type="HAMAP-Rule" id="MF_00394"/>
    </source>
</evidence>
<evidence type="ECO:0000256" key="1">
    <source>
        <dbReference type="ARBA" id="ARBA00011009"/>
    </source>
</evidence>
<protein>
    <recommendedName>
        <fullName evidence="9">Glycerol-3-phosphate dehydrogenase [NAD(P)+]</fullName>
        <ecNumber evidence="9">1.1.1.94</ecNumber>
    </recommendedName>
    <alternativeName>
        <fullName evidence="9">NAD(P)(+)-dependent glycerol-3-phosphate dehydrogenase</fullName>
    </alternativeName>
    <alternativeName>
        <fullName evidence="9">NAD(P)H-dependent dihydroxyacetone-phosphate reductase</fullName>
    </alternativeName>
</protein>
<proteinExistence type="inferred from homology"/>
<feature type="domain" description="Glycerol-3-phosphate dehydrogenase NAD-dependent N-terminal" evidence="15">
    <location>
        <begin position="2"/>
        <end position="157"/>
    </location>
</feature>
<comment type="similarity">
    <text evidence="1 9 13">Belongs to the NAD-dependent glycerol-3-phosphate dehydrogenase family.</text>
</comment>
<evidence type="ECO:0000256" key="10">
    <source>
        <dbReference type="PIRSR" id="PIRSR000114-1"/>
    </source>
</evidence>
<comment type="subcellular location">
    <subcellularLocation>
        <location evidence="9">Cytoplasm</location>
    </subcellularLocation>
</comment>
<dbReference type="EMBL" id="CP001928">
    <property type="protein sequence ID" value="ADI39132.1"/>
    <property type="molecule type" value="Genomic_DNA"/>
</dbReference>
<feature type="binding site" evidence="9">
    <location>
        <position position="255"/>
    </location>
    <ligand>
        <name>sn-glycerol 3-phosphate</name>
        <dbReference type="ChEBI" id="CHEBI:57597"/>
    </ligand>
</feature>
<dbReference type="NCBIfam" id="NF000940">
    <property type="entry name" value="PRK00094.1-2"/>
    <property type="match status" value="1"/>
</dbReference>
<dbReference type="GO" id="GO:0005829">
    <property type="term" value="C:cytosol"/>
    <property type="evidence" value="ECO:0007669"/>
    <property type="project" value="TreeGrafter"/>
</dbReference>
<feature type="binding site" evidence="9">
    <location>
        <position position="243"/>
    </location>
    <ligand>
        <name>sn-glycerol 3-phosphate</name>
        <dbReference type="ChEBI" id="CHEBI:57597"/>
    </ligand>
</feature>
<feature type="binding site" evidence="9">
    <location>
        <position position="11"/>
    </location>
    <ligand>
        <name>NADPH</name>
        <dbReference type="ChEBI" id="CHEBI:57783"/>
    </ligand>
</feature>
<dbReference type="Proteomes" id="UP000001505">
    <property type="component" value="Chromosome"/>
</dbReference>
<gene>
    <name evidence="17" type="primary">gpdA</name>
    <name evidence="9" type="synonym">gpsA</name>
    <name evidence="17" type="ordered locus">wcw_1793</name>
</gene>
<feature type="binding site" evidence="12">
    <location>
        <position position="139"/>
    </location>
    <ligand>
        <name>NAD(+)</name>
        <dbReference type="ChEBI" id="CHEBI:57540"/>
    </ligand>
</feature>
<feature type="binding site" evidence="9">
    <location>
        <position position="190"/>
    </location>
    <ligand>
        <name>sn-glycerol 3-phosphate</name>
        <dbReference type="ChEBI" id="CHEBI:57597"/>
    </ligand>
</feature>
<dbReference type="GO" id="GO:0046167">
    <property type="term" value="P:glycerol-3-phosphate biosynthetic process"/>
    <property type="evidence" value="ECO:0007669"/>
    <property type="project" value="UniProtKB-UniRule"/>
</dbReference>
<evidence type="ECO:0000313" key="17">
    <source>
        <dbReference type="EMBL" id="ADI39132.1"/>
    </source>
</evidence>
<feature type="binding site" evidence="9">
    <location>
        <position position="137"/>
    </location>
    <ligand>
        <name>sn-glycerol 3-phosphate</name>
        <dbReference type="ChEBI" id="CHEBI:57597"/>
    </ligand>
</feature>
<dbReference type="HOGENOM" id="CLU_033449_0_2_0"/>
<evidence type="ECO:0000256" key="14">
    <source>
        <dbReference type="RuleBase" id="RU000439"/>
    </source>
</evidence>
<evidence type="ECO:0000313" key="18">
    <source>
        <dbReference type="Proteomes" id="UP000001505"/>
    </source>
</evidence>
<keyword evidence="7 9" id="KW-0594">Phospholipid biosynthesis</keyword>
<dbReference type="AlphaFoldDB" id="D6YST7"/>
<evidence type="ECO:0000259" key="15">
    <source>
        <dbReference type="Pfam" id="PF01210"/>
    </source>
</evidence>
<dbReference type="PIRSF" id="PIRSF000114">
    <property type="entry name" value="Glycerol-3-P_dh"/>
    <property type="match status" value="1"/>
</dbReference>
<dbReference type="SUPFAM" id="SSF48179">
    <property type="entry name" value="6-phosphogluconate dehydrogenase C-terminal domain-like"/>
    <property type="match status" value="1"/>
</dbReference>
<evidence type="ECO:0000259" key="16">
    <source>
        <dbReference type="Pfam" id="PF07479"/>
    </source>
</evidence>
<comment type="catalytic activity">
    <reaction evidence="9">
        <text>sn-glycerol 3-phosphate + NAD(+) = dihydroxyacetone phosphate + NADH + H(+)</text>
        <dbReference type="Rhea" id="RHEA:11092"/>
        <dbReference type="ChEBI" id="CHEBI:15378"/>
        <dbReference type="ChEBI" id="CHEBI:57540"/>
        <dbReference type="ChEBI" id="CHEBI:57597"/>
        <dbReference type="ChEBI" id="CHEBI:57642"/>
        <dbReference type="ChEBI" id="CHEBI:57945"/>
        <dbReference type="EC" id="1.1.1.94"/>
    </reaction>
</comment>
<keyword evidence="18" id="KW-1185">Reference proteome</keyword>
<evidence type="ECO:0000256" key="13">
    <source>
        <dbReference type="RuleBase" id="RU000437"/>
    </source>
</evidence>
<organism evidence="17 18">
    <name type="scientific">Waddlia chondrophila (strain ATCC VR-1470 / WSU 86-1044)</name>
    <dbReference type="NCBI Taxonomy" id="716544"/>
    <lineage>
        <taxon>Bacteria</taxon>
        <taxon>Pseudomonadati</taxon>
        <taxon>Chlamydiota</taxon>
        <taxon>Chlamydiia</taxon>
        <taxon>Parachlamydiales</taxon>
        <taxon>Waddliaceae</taxon>
        <taxon>Waddlia</taxon>
    </lineage>
</organism>
<accession>D6YST7</accession>
<evidence type="ECO:0000256" key="12">
    <source>
        <dbReference type="PIRSR" id="PIRSR000114-3"/>
    </source>
</evidence>
<dbReference type="GO" id="GO:0005975">
    <property type="term" value="P:carbohydrate metabolic process"/>
    <property type="evidence" value="ECO:0007669"/>
    <property type="project" value="InterPro"/>
</dbReference>
<dbReference type="GO" id="GO:0141153">
    <property type="term" value="F:glycerol-3-phosphate dehydrogenase (NADP+) activity"/>
    <property type="evidence" value="ECO:0007669"/>
    <property type="project" value="RHEA"/>
</dbReference>
<dbReference type="STRING" id="716544.wcw_1793"/>
<keyword evidence="9" id="KW-0547">Nucleotide-binding</keyword>
<dbReference type="GO" id="GO:0008654">
    <property type="term" value="P:phospholipid biosynthetic process"/>
    <property type="evidence" value="ECO:0007669"/>
    <property type="project" value="UniProtKB-KW"/>
</dbReference>
<dbReference type="PRINTS" id="PR00077">
    <property type="entry name" value="GPDHDRGNASE"/>
</dbReference>
<dbReference type="Gene3D" id="3.40.50.720">
    <property type="entry name" value="NAD(P)-binding Rossmann-like Domain"/>
    <property type="match status" value="1"/>
</dbReference>
<dbReference type="FunFam" id="1.10.1040.10:FF:000001">
    <property type="entry name" value="Glycerol-3-phosphate dehydrogenase [NAD(P)+]"/>
    <property type="match status" value="1"/>
</dbReference>
<evidence type="ECO:0000256" key="11">
    <source>
        <dbReference type="PIRSR" id="PIRSR000114-2"/>
    </source>
</evidence>
<evidence type="ECO:0000256" key="4">
    <source>
        <dbReference type="ARBA" id="ARBA00023002"/>
    </source>
</evidence>
<name>D6YST7_WADCW</name>
<feature type="active site" description="Proton acceptor" evidence="9 10">
    <location>
        <position position="190"/>
    </location>
</feature>
<dbReference type="Pfam" id="PF07479">
    <property type="entry name" value="NAD_Gly3P_dh_C"/>
    <property type="match status" value="1"/>
</dbReference>
<feature type="binding site" evidence="9">
    <location>
        <position position="104"/>
    </location>
    <ligand>
        <name>sn-glycerol 3-phosphate</name>
        <dbReference type="ChEBI" id="CHEBI:57597"/>
    </ligand>
</feature>
<dbReference type="Gene3D" id="1.10.1040.10">
    <property type="entry name" value="N-(1-d-carboxylethyl)-l-norvaline Dehydrogenase, domain 2"/>
    <property type="match status" value="1"/>
</dbReference>
<dbReference type="InterPro" id="IPR006168">
    <property type="entry name" value="G3P_DH_NAD-dep"/>
</dbReference>
<evidence type="ECO:0000256" key="7">
    <source>
        <dbReference type="ARBA" id="ARBA00023209"/>
    </source>
</evidence>
<evidence type="ECO:0000256" key="6">
    <source>
        <dbReference type="ARBA" id="ARBA00023098"/>
    </source>
</evidence>
<dbReference type="InterPro" id="IPR006109">
    <property type="entry name" value="G3P_DH_NAD-dep_C"/>
</dbReference>
<feature type="binding site" evidence="9">
    <location>
        <position position="253"/>
    </location>
    <ligand>
        <name>sn-glycerol 3-phosphate</name>
        <dbReference type="ChEBI" id="CHEBI:57597"/>
    </ligand>
</feature>
<keyword evidence="9" id="KW-0963">Cytoplasm</keyword>
<dbReference type="UniPathway" id="UPA00940"/>
<dbReference type="GO" id="GO:0046168">
    <property type="term" value="P:glycerol-3-phosphate catabolic process"/>
    <property type="evidence" value="ECO:0007669"/>
    <property type="project" value="InterPro"/>
</dbReference>
<dbReference type="Pfam" id="PF01210">
    <property type="entry name" value="NAD_Gly3P_dh_N"/>
    <property type="match status" value="1"/>
</dbReference>
<dbReference type="NCBIfam" id="NF000942">
    <property type="entry name" value="PRK00094.1-4"/>
    <property type="match status" value="1"/>
</dbReference>
<comment type="catalytic activity">
    <reaction evidence="9 14">
        <text>sn-glycerol 3-phosphate + NADP(+) = dihydroxyacetone phosphate + NADPH + H(+)</text>
        <dbReference type="Rhea" id="RHEA:11096"/>
        <dbReference type="ChEBI" id="CHEBI:15378"/>
        <dbReference type="ChEBI" id="CHEBI:57597"/>
        <dbReference type="ChEBI" id="CHEBI:57642"/>
        <dbReference type="ChEBI" id="CHEBI:57783"/>
        <dbReference type="ChEBI" id="CHEBI:58349"/>
        <dbReference type="EC" id="1.1.1.94"/>
    </reaction>
</comment>
<dbReference type="SUPFAM" id="SSF51735">
    <property type="entry name" value="NAD(P)-binding Rossmann-fold domains"/>
    <property type="match status" value="1"/>
</dbReference>
<dbReference type="OrthoDB" id="9812273at2"/>
<feature type="binding site" evidence="9">
    <location>
        <position position="280"/>
    </location>
    <ligand>
        <name>NADPH</name>
        <dbReference type="ChEBI" id="CHEBI:57783"/>
    </ligand>
</feature>
<dbReference type="PANTHER" id="PTHR11728:SF1">
    <property type="entry name" value="GLYCEROL-3-PHOSPHATE DEHYDROGENASE [NAD(+)] 2, CHLOROPLASTIC"/>
    <property type="match status" value="1"/>
</dbReference>
<comment type="pathway">
    <text evidence="9">Membrane lipid metabolism; glycerophospholipid metabolism.</text>
</comment>
<dbReference type="PROSITE" id="PS00957">
    <property type="entry name" value="NAD_G3PDH"/>
    <property type="match status" value="1"/>
</dbReference>
<feature type="binding site" evidence="9">
    <location>
        <position position="254"/>
    </location>
    <ligand>
        <name>sn-glycerol 3-phosphate</name>
        <dbReference type="ChEBI" id="CHEBI:57597"/>
    </ligand>
</feature>
<feature type="binding site" evidence="11">
    <location>
        <begin position="254"/>
        <end position="255"/>
    </location>
    <ligand>
        <name>substrate</name>
    </ligand>
</feature>
<dbReference type="eggNOG" id="COG0240">
    <property type="taxonomic scope" value="Bacteria"/>
</dbReference>
<dbReference type="GO" id="GO:0006650">
    <property type="term" value="P:glycerophospholipid metabolic process"/>
    <property type="evidence" value="ECO:0007669"/>
    <property type="project" value="UniProtKB-UniRule"/>
</dbReference>
<evidence type="ECO:0000256" key="2">
    <source>
        <dbReference type="ARBA" id="ARBA00022516"/>
    </source>
</evidence>